<reference evidence="2" key="1">
    <citation type="journal article" date="2021" name="Proc. Natl. Acad. Sci. U.S.A.">
        <title>A Catalog of Tens of Thousands of Viruses from Human Metagenomes Reveals Hidden Associations with Chronic Diseases.</title>
        <authorList>
            <person name="Tisza M.J."/>
            <person name="Buck C.B."/>
        </authorList>
    </citation>
    <scope>NUCLEOTIDE SEQUENCE</scope>
    <source>
        <strain evidence="2">Ct3UN6</strain>
    </source>
</reference>
<evidence type="ECO:0000256" key="1">
    <source>
        <dbReference type="ARBA" id="ARBA00022737"/>
    </source>
</evidence>
<protein>
    <submittedName>
        <fullName evidence="2">Pentapeptide repeat protein</fullName>
    </submittedName>
</protein>
<sequence length="184" mass="21124">MHALCFVDARFYNVKYQASIMTDCNFRGSELIGIDLYNCNLRGSSFKNANLENVVFYNCNLRNADFTGTRFMNVTFICNKIDGAKDLNVNQDGITILRTYPKLEIADDLENLLLESANKESIFDAKVIHVNKGKLNKWNLSIIQSRCGDEGLDSLGKILQRKEKWERLFTVYSYISLIENWGPK</sequence>
<dbReference type="InterPro" id="IPR001646">
    <property type="entry name" value="5peptide_repeat"/>
</dbReference>
<dbReference type="Gene3D" id="2.160.20.80">
    <property type="entry name" value="E3 ubiquitin-protein ligase SopA"/>
    <property type="match status" value="1"/>
</dbReference>
<dbReference type="PANTHER" id="PTHR47485:SF1">
    <property type="entry name" value="THYLAKOID LUMENAL 17.4 KDA PROTEIN, CHLOROPLASTIC"/>
    <property type="match status" value="1"/>
</dbReference>
<evidence type="ECO:0000313" key="2">
    <source>
        <dbReference type="EMBL" id="DAF45822.1"/>
    </source>
</evidence>
<dbReference type="EMBL" id="BK032520">
    <property type="protein sequence ID" value="DAF45822.1"/>
    <property type="molecule type" value="Genomic_DNA"/>
</dbReference>
<name>A0A8S5S4H9_9CAUD</name>
<accession>A0A8S5S4H9</accession>
<proteinExistence type="predicted"/>
<dbReference type="Pfam" id="PF13599">
    <property type="entry name" value="Pentapeptide_4"/>
    <property type="match status" value="1"/>
</dbReference>
<organism evidence="2">
    <name type="scientific">Siphoviridae sp. ct3UN6</name>
    <dbReference type="NCBI Taxonomy" id="2827769"/>
    <lineage>
        <taxon>Viruses</taxon>
        <taxon>Duplodnaviria</taxon>
        <taxon>Heunggongvirae</taxon>
        <taxon>Uroviricota</taxon>
        <taxon>Caudoviricetes</taxon>
    </lineage>
</organism>
<dbReference type="PANTHER" id="PTHR47485">
    <property type="entry name" value="THYLAKOID LUMENAL 17.4 KDA PROTEIN, CHLOROPLASTIC"/>
    <property type="match status" value="1"/>
</dbReference>
<dbReference type="SUPFAM" id="SSF141571">
    <property type="entry name" value="Pentapeptide repeat-like"/>
    <property type="match status" value="1"/>
</dbReference>
<keyword evidence="1" id="KW-0677">Repeat</keyword>